<dbReference type="RefSeq" id="WP_126377834.1">
    <property type="nucleotide sequence ID" value="NZ_AP017378.1"/>
</dbReference>
<evidence type="ECO:0000313" key="2">
    <source>
        <dbReference type="EMBL" id="BBD08049.1"/>
    </source>
</evidence>
<name>A0A2Z6AXT3_9BACT</name>
<dbReference type="OrthoDB" id="5432504at2"/>
<proteinExistence type="predicted"/>
<gene>
    <name evidence="2" type="ORF">DFE_1323</name>
</gene>
<feature type="transmembrane region" description="Helical" evidence="1">
    <location>
        <begin position="12"/>
        <end position="31"/>
    </location>
</feature>
<dbReference type="KEGG" id="dfl:DFE_1323"/>
<dbReference type="AlphaFoldDB" id="A0A2Z6AXT3"/>
<reference evidence="2 3" key="1">
    <citation type="journal article" date="2018" name="Sci. Adv.">
        <title>Multi-heme cytochromes provide a pathway for survival in energy-limited environments.</title>
        <authorList>
            <person name="Deng X."/>
            <person name="Dohmae N."/>
            <person name="Nealson K.H."/>
            <person name="Hashimoto K."/>
            <person name="Okamoto A."/>
        </authorList>
    </citation>
    <scope>NUCLEOTIDE SEQUENCE [LARGE SCALE GENOMIC DNA]</scope>
    <source>
        <strain evidence="2 3">IS5</strain>
    </source>
</reference>
<evidence type="ECO:0000256" key="1">
    <source>
        <dbReference type="SAM" id="Phobius"/>
    </source>
</evidence>
<accession>A0A2Z6AXT3</accession>
<keyword evidence="3" id="KW-1185">Reference proteome</keyword>
<keyword evidence="1" id="KW-1133">Transmembrane helix</keyword>
<organism evidence="2 3">
    <name type="scientific">Desulfovibrio ferrophilus</name>
    <dbReference type="NCBI Taxonomy" id="241368"/>
    <lineage>
        <taxon>Bacteria</taxon>
        <taxon>Pseudomonadati</taxon>
        <taxon>Thermodesulfobacteriota</taxon>
        <taxon>Desulfovibrionia</taxon>
        <taxon>Desulfovibrionales</taxon>
        <taxon>Desulfovibrionaceae</taxon>
        <taxon>Desulfovibrio</taxon>
    </lineage>
</organism>
<keyword evidence="1" id="KW-0472">Membrane</keyword>
<sequence length="82" mass="8925">MENQSALTRWSALVLGLVLAWFVTFVAGPALTRQSAAITHLANVIDEGNIETGEFYYTDVEACIVANLNTRSTIEYPPHGGQ</sequence>
<keyword evidence="1" id="KW-0812">Transmembrane</keyword>
<protein>
    <submittedName>
        <fullName evidence="2">Uncharacterized protein</fullName>
    </submittedName>
</protein>
<dbReference type="EMBL" id="AP017378">
    <property type="protein sequence ID" value="BBD08049.1"/>
    <property type="molecule type" value="Genomic_DNA"/>
</dbReference>
<evidence type="ECO:0000313" key="3">
    <source>
        <dbReference type="Proteomes" id="UP000269883"/>
    </source>
</evidence>
<dbReference type="Proteomes" id="UP000269883">
    <property type="component" value="Chromosome"/>
</dbReference>